<protein>
    <recommendedName>
        <fullName evidence="4">Chaperone modulatory protein CbpM</fullName>
    </recommendedName>
</protein>
<dbReference type="AlphaFoldDB" id="A0A967KDC3"/>
<sequence length="115" mass="12996">MDFEDVLAELDIGASELHSWIDQNWVLPTRQQDSIVFDDADVARVRLIAELRSDMGVNDDAIPVVLRLLDQIYSLRRALSDLNEAISGLPEEVQDQLREKLGSRDDDADEDGDED</sequence>
<proteinExistence type="predicted"/>
<evidence type="ECO:0000313" key="2">
    <source>
        <dbReference type="EMBL" id="NIA70140.1"/>
    </source>
</evidence>
<accession>A0A967KDC3</accession>
<dbReference type="RefSeq" id="WP_167226446.1">
    <property type="nucleotide sequence ID" value="NZ_JAAQPH010000012.1"/>
</dbReference>
<evidence type="ECO:0000256" key="1">
    <source>
        <dbReference type="SAM" id="MobiDB-lite"/>
    </source>
</evidence>
<name>A0A967KDC3_9PROT</name>
<keyword evidence="3" id="KW-1185">Reference proteome</keyword>
<dbReference type="Pfam" id="PF13591">
    <property type="entry name" value="MerR_2"/>
    <property type="match status" value="1"/>
</dbReference>
<gene>
    <name evidence="2" type="ORF">HBA54_16155</name>
</gene>
<dbReference type="Gene3D" id="1.10.1660.10">
    <property type="match status" value="1"/>
</dbReference>
<dbReference type="Proteomes" id="UP000761264">
    <property type="component" value="Unassembled WGS sequence"/>
</dbReference>
<dbReference type="EMBL" id="JAAQPH010000012">
    <property type="protein sequence ID" value="NIA70140.1"/>
    <property type="molecule type" value="Genomic_DNA"/>
</dbReference>
<feature type="compositionally biased region" description="Acidic residues" evidence="1">
    <location>
        <begin position="106"/>
        <end position="115"/>
    </location>
</feature>
<feature type="compositionally biased region" description="Basic and acidic residues" evidence="1">
    <location>
        <begin position="96"/>
        <end position="105"/>
    </location>
</feature>
<feature type="region of interest" description="Disordered" evidence="1">
    <location>
        <begin position="96"/>
        <end position="115"/>
    </location>
</feature>
<evidence type="ECO:0008006" key="4">
    <source>
        <dbReference type="Google" id="ProtNLM"/>
    </source>
</evidence>
<reference evidence="2" key="1">
    <citation type="submission" date="2020-03" db="EMBL/GenBank/DDBJ databases">
        <title>Genome of Pelagibius litoralis DSM 21314T.</title>
        <authorList>
            <person name="Wang G."/>
        </authorList>
    </citation>
    <scope>NUCLEOTIDE SEQUENCE</scope>
    <source>
        <strain evidence="2">DSM 21314</strain>
    </source>
</reference>
<organism evidence="2 3">
    <name type="scientific">Pelagibius litoralis</name>
    <dbReference type="NCBI Taxonomy" id="374515"/>
    <lineage>
        <taxon>Bacteria</taxon>
        <taxon>Pseudomonadati</taxon>
        <taxon>Pseudomonadota</taxon>
        <taxon>Alphaproteobacteria</taxon>
        <taxon>Rhodospirillales</taxon>
        <taxon>Rhodovibrionaceae</taxon>
        <taxon>Pelagibius</taxon>
    </lineage>
</organism>
<comment type="caution">
    <text evidence="2">The sequence shown here is derived from an EMBL/GenBank/DDBJ whole genome shotgun (WGS) entry which is preliminary data.</text>
</comment>
<evidence type="ECO:0000313" key="3">
    <source>
        <dbReference type="Proteomes" id="UP000761264"/>
    </source>
</evidence>